<dbReference type="EMBL" id="BAAAQY010000001">
    <property type="protein sequence ID" value="GAA2224758.1"/>
    <property type="molecule type" value="Genomic_DNA"/>
</dbReference>
<gene>
    <name evidence="1" type="ORF">GCM10009851_05310</name>
</gene>
<evidence type="ECO:0000313" key="1">
    <source>
        <dbReference type="EMBL" id="GAA2224758.1"/>
    </source>
</evidence>
<evidence type="ECO:0000313" key="2">
    <source>
        <dbReference type="Proteomes" id="UP001500929"/>
    </source>
</evidence>
<accession>A0ABP5Q5P1</accession>
<name>A0ABP5Q5P1_9MICO</name>
<comment type="caution">
    <text evidence="1">The sequence shown here is derived from an EMBL/GenBank/DDBJ whole genome shotgun (WGS) entry which is preliminary data.</text>
</comment>
<reference evidence="2" key="1">
    <citation type="journal article" date="2019" name="Int. J. Syst. Evol. Microbiol.">
        <title>The Global Catalogue of Microorganisms (GCM) 10K type strain sequencing project: providing services to taxonomists for standard genome sequencing and annotation.</title>
        <authorList>
            <consortium name="The Broad Institute Genomics Platform"/>
            <consortium name="The Broad Institute Genome Sequencing Center for Infectious Disease"/>
            <person name="Wu L."/>
            <person name="Ma J."/>
        </authorList>
    </citation>
    <scope>NUCLEOTIDE SEQUENCE [LARGE SCALE GENOMIC DNA]</scope>
    <source>
        <strain evidence="2">JCM 16117</strain>
    </source>
</reference>
<keyword evidence="2" id="KW-1185">Reference proteome</keyword>
<dbReference type="Proteomes" id="UP001500929">
    <property type="component" value="Unassembled WGS sequence"/>
</dbReference>
<proteinExistence type="predicted"/>
<organism evidence="1 2">
    <name type="scientific">Herbiconiux moechotypicola</name>
    <dbReference type="NCBI Taxonomy" id="637393"/>
    <lineage>
        <taxon>Bacteria</taxon>
        <taxon>Bacillati</taxon>
        <taxon>Actinomycetota</taxon>
        <taxon>Actinomycetes</taxon>
        <taxon>Micrococcales</taxon>
        <taxon>Microbacteriaceae</taxon>
        <taxon>Herbiconiux</taxon>
    </lineage>
</organism>
<sequence>MNAERLAFAAGGAQWLAATPPLSTNTNAAVIVIRRSKLGMIIPFFHPLLGGHADSLLAEERGEP</sequence>
<protein>
    <submittedName>
        <fullName evidence="1">Uncharacterized protein</fullName>
    </submittedName>
</protein>